<dbReference type="InterPro" id="IPR011701">
    <property type="entry name" value="MFS"/>
</dbReference>
<feature type="transmembrane region" description="Helical" evidence="6">
    <location>
        <begin position="488"/>
        <end position="509"/>
    </location>
</feature>
<dbReference type="OrthoDB" id="5215911at2759"/>
<feature type="transmembrane region" description="Helical" evidence="6">
    <location>
        <begin position="307"/>
        <end position="329"/>
    </location>
</feature>
<feature type="transmembrane region" description="Helical" evidence="6">
    <location>
        <begin position="152"/>
        <end position="175"/>
    </location>
</feature>
<feature type="transmembrane region" description="Helical" evidence="6">
    <location>
        <begin position="123"/>
        <end position="140"/>
    </location>
</feature>
<keyword evidence="2 6" id="KW-0812">Transmembrane</keyword>
<dbReference type="SUPFAM" id="SSF103473">
    <property type="entry name" value="MFS general substrate transporter"/>
    <property type="match status" value="1"/>
</dbReference>
<evidence type="ECO:0000256" key="6">
    <source>
        <dbReference type="SAM" id="Phobius"/>
    </source>
</evidence>
<comment type="caution">
    <text evidence="8">The sequence shown here is derived from an EMBL/GenBank/DDBJ whole genome shotgun (WGS) entry which is preliminary data.</text>
</comment>
<feature type="transmembrane region" description="Helical" evidence="6">
    <location>
        <begin position="182"/>
        <end position="202"/>
    </location>
</feature>
<feature type="transmembrane region" description="Helical" evidence="6">
    <location>
        <begin position="93"/>
        <end position="111"/>
    </location>
</feature>
<evidence type="ECO:0000256" key="4">
    <source>
        <dbReference type="ARBA" id="ARBA00023136"/>
    </source>
</evidence>
<sequence>MGFKTLNEVDIADGTVQLITSDQRYQHLAKSGVVLVPQPSEDPNDPLKWPQWKKMLAFGTTCTFTFLTTWYVGSLAPGFPIIAAQFDVDEQKASGLLNWTTLTLGLANFFWVPNAIYFGKRPVFLLSCLMLFICSLWGAVANSYNSLLGSQIVGAFAGGTTEALGAAIVNDLFFLHERGTKMGFYTVSISWGSSFGPLVGGFIIDGLGWRWQRWITAILVGANLGMVIFFVPETRFFRERCRAVALGPTDEPADVANAESRGLKDEPIQDSEKASKTRRTALKGLIPWSKIDHNASYLNLFLRPFPLVCYPACAFAALTYSGVLGPLVLFHSISGFVLGTPPYNFSSAAIGLVGIPGLIGNFIGAILGGYLTDIWAERQARRNNGVFEPESRLALLVFPTAITFTGLLMIGFACEQKLHWAVIYVGFGFLSVGLTGTANIGMTYVMDSCFAIAPECLLLVNGLKNVVAFGFAYGAIPWSESQGYTKCFGGLAAIFLFVSLLAVPLHIWGARIRHHTADKWALISW</sequence>
<dbReference type="GO" id="GO:0005886">
    <property type="term" value="C:plasma membrane"/>
    <property type="evidence" value="ECO:0007669"/>
    <property type="project" value="TreeGrafter"/>
</dbReference>
<feature type="domain" description="Major facilitator superfamily (MFS) profile" evidence="7">
    <location>
        <begin position="57"/>
        <end position="525"/>
    </location>
</feature>
<name>A0A8H3EIF8_9LECA</name>
<feature type="transmembrane region" description="Helical" evidence="6">
    <location>
        <begin position="393"/>
        <end position="412"/>
    </location>
</feature>
<proteinExistence type="predicted"/>
<dbReference type="GO" id="GO:0022857">
    <property type="term" value="F:transmembrane transporter activity"/>
    <property type="evidence" value="ECO:0007669"/>
    <property type="project" value="InterPro"/>
</dbReference>
<dbReference type="InterPro" id="IPR020846">
    <property type="entry name" value="MFS_dom"/>
</dbReference>
<evidence type="ECO:0000313" key="9">
    <source>
        <dbReference type="Proteomes" id="UP000664521"/>
    </source>
</evidence>
<gene>
    <name evidence="8" type="ORF">HETSPECPRED_006146</name>
</gene>
<dbReference type="Proteomes" id="UP000664521">
    <property type="component" value="Unassembled WGS sequence"/>
</dbReference>
<keyword evidence="9" id="KW-1185">Reference proteome</keyword>
<dbReference type="PROSITE" id="PS50850">
    <property type="entry name" value="MFS"/>
    <property type="match status" value="1"/>
</dbReference>
<evidence type="ECO:0000313" key="8">
    <source>
        <dbReference type="EMBL" id="CAF9906327.1"/>
    </source>
</evidence>
<feature type="compositionally biased region" description="Basic and acidic residues" evidence="5">
    <location>
        <begin position="261"/>
        <end position="275"/>
    </location>
</feature>
<evidence type="ECO:0000256" key="3">
    <source>
        <dbReference type="ARBA" id="ARBA00022989"/>
    </source>
</evidence>
<comment type="subcellular location">
    <subcellularLocation>
        <location evidence="1">Membrane</location>
        <topology evidence="1">Multi-pass membrane protein</topology>
    </subcellularLocation>
</comment>
<dbReference type="PANTHER" id="PTHR23502:SF181">
    <property type="entry name" value="MAJOR FACILITATOR SUPERFAMILY (MFS) PROFILE DOMAIN-CONTAINING PROTEIN"/>
    <property type="match status" value="1"/>
</dbReference>
<feature type="region of interest" description="Disordered" evidence="5">
    <location>
        <begin position="252"/>
        <end position="276"/>
    </location>
</feature>
<evidence type="ECO:0000256" key="1">
    <source>
        <dbReference type="ARBA" id="ARBA00004141"/>
    </source>
</evidence>
<feature type="transmembrane region" description="Helical" evidence="6">
    <location>
        <begin position="418"/>
        <end position="445"/>
    </location>
</feature>
<dbReference type="PANTHER" id="PTHR23502">
    <property type="entry name" value="MAJOR FACILITATOR SUPERFAMILY"/>
    <property type="match status" value="1"/>
</dbReference>
<dbReference type="InterPro" id="IPR036259">
    <property type="entry name" value="MFS_trans_sf"/>
</dbReference>
<evidence type="ECO:0000256" key="5">
    <source>
        <dbReference type="SAM" id="MobiDB-lite"/>
    </source>
</evidence>
<organism evidence="8 9">
    <name type="scientific">Heterodermia speciosa</name>
    <dbReference type="NCBI Taxonomy" id="116794"/>
    <lineage>
        <taxon>Eukaryota</taxon>
        <taxon>Fungi</taxon>
        <taxon>Dikarya</taxon>
        <taxon>Ascomycota</taxon>
        <taxon>Pezizomycotina</taxon>
        <taxon>Lecanoromycetes</taxon>
        <taxon>OSLEUM clade</taxon>
        <taxon>Lecanoromycetidae</taxon>
        <taxon>Caliciales</taxon>
        <taxon>Physciaceae</taxon>
        <taxon>Heterodermia</taxon>
    </lineage>
</organism>
<evidence type="ECO:0000256" key="2">
    <source>
        <dbReference type="ARBA" id="ARBA00022692"/>
    </source>
</evidence>
<keyword evidence="4 6" id="KW-0472">Membrane</keyword>
<accession>A0A8H3EIF8</accession>
<keyword evidence="3 6" id="KW-1133">Transmembrane helix</keyword>
<reference evidence="8" key="1">
    <citation type="submission" date="2021-03" db="EMBL/GenBank/DDBJ databases">
        <authorList>
            <person name="Tagirdzhanova G."/>
        </authorList>
    </citation>
    <scope>NUCLEOTIDE SEQUENCE</scope>
</reference>
<protein>
    <recommendedName>
        <fullName evidence="7">Major facilitator superfamily (MFS) profile domain-containing protein</fullName>
    </recommendedName>
</protein>
<evidence type="ECO:0000259" key="7">
    <source>
        <dbReference type="PROSITE" id="PS50850"/>
    </source>
</evidence>
<feature type="transmembrane region" description="Helical" evidence="6">
    <location>
        <begin position="214"/>
        <end position="232"/>
    </location>
</feature>
<feature type="transmembrane region" description="Helical" evidence="6">
    <location>
        <begin position="349"/>
        <end position="372"/>
    </location>
</feature>
<dbReference type="EMBL" id="CAJPDS010000004">
    <property type="protein sequence ID" value="CAF9906327.1"/>
    <property type="molecule type" value="Genomic_DNA"/>
</dbReference>
<dbReference type="Pfam" id="PF07690">
    <property type="entry name" value="MFS_1"/>
    <property type="match status" value="1"/>
</dbReference>
<dbReference type="AlphaFoldDB" id="A0A8H3EIF8"/>
<dbReference type="Gene3D" id="1.20.1250.20">
    <property type="entry name" value="MFS general substrate transporter like domains"/>
    <property type="match status" value="1"/>
</dbReference>
<feature type="transmembrane region" description="Helical" evidence="6">
    <location>
        <begin position="457"/>
        <end position="476"/>
    </location>
</feature>